<accession>A0ABT8F7J5</accession>
<dbReference type="Proteomes" id="UP001168552">
    <property type="component" value="Unassembled WGS sequence"/>
</dbReference>
<evidence type="ECO:0000313" key="2">
    <source>
        <dbReference type="Proteomes" id="UP001168552"/>
    </source>
</evidence>
<dbReference type="RefSeq" id="WP_320004438.1">
    <property type="nucleotide sequence ID" value="NZ_JAUHJS010000004.1"/>
</dbReference>
<comment type="caution">
    <text evidence="1">The sequence shown here is derived from an EMBL/GenBank/DDBJ whole genome shotgun (WGS) entry which is preliminary data.</text>
</comment>
<protein>
    <submittedName>
        <fullName evidence="1">Uncharacterized protein</fullName>
    </submittedName>
</protein>
<gene>
    <name evidence="1" type="ORF">QWY31_10355</name>
</gene>
<evidence type="ECO:0000313" key="1">
    <source>
        <dbReference type="EMBL" id="MDN4165906.1"/>
    </source>
</evidence>
<proteinExistence type="predicted"/>
<reference evidence="1" key="1">
    <citation type="submission" date="2023-06" db="EMBL/GenBank/DDBJ databases">
        <title>Cytophagales bacterium Strain LB-30, isolated from soil.</title>
        <authorList>
            <person name="Liu B."/>
        </authorList>
    </citation>
    <scope>NUCLEOTIDE SEQUENCE</scope>
    <source>
        <strain evidence="1">LB-30</strain>
    </source>
</reference>
<keyword evidence="2" id="KW-1185">Reference proteome</keyword>
<organism evidence="1 2">
    <name type="scientific">Shiella aurantiaca</name>
    <dbReference type="NCBI Taxonomy" id="3058365"/>
    <lineage>
        <taxon>Bacteria</taxon>
        <taxon>Pseudomonadati</taxon>
        <taxon>Bacteroidota</taxon>
        <taxon>Cytophagia</taxon>
        <taxon>Cytophagales</taxon>
        <taxon>Shiellaceae</taxon>
        <taxon>Shiella</taxon>
    </lineage>
</organism>
<name>A0ABT8F7J5_9BACT</name>
<sequence>MNLFSFFSAIFLLTVVDVVAQSEKFEYRYSMDIESSIEKDTVPWKFQTGANEYSFIGNYQKTRETWDRNGVGIPIITLADSLYFIGFTPVNAKDYIIEKSKKEQIIIINEAHTYPNHRTFTHSLLQGLYDNGFRYLGIEALFDTIINDRKYPIIESGYYTKETEFGNLIYAALKIGFTLFGYDDFEHNGKEREIAQARNIANFIDRNPHEKVLIHCGHDHVIEGTPYNPTWGKAMAGRLKEFTNIDPLTISQTQFTEKSEKKYNHPFINMVNKGFPVVLIDGDGNLFNGKKGENRFDIIIIHPETHYIDKRPNWLLSLENRKKYQIEKSKINQLPILVFAYRKNEFENNGVPADIIEVIDSDSVPSLIIDRGSYEIIIKDIKYNIIDRYKITIE</sequence>
<dbReference type="EMBL" id="JAUHJS010000004">
    <property type="protein sequence ID" value="MDN4165906.1"/>
    <property type="molecule type" value="Genomic_DNA"/>
</dbReference>